<gene>
    <name evidence="7" type="ORF">PanWU01x14_213090</name>
</gene>
<accession>A0A2P5BSX4</accession>
<feature type="region of interest" description="Disordered" evidence="5">
    <location>
        <begin position="390"/>
        <end position="427"/>
    </location>
</feature>
<dbReference type="InterPro" id="IPR000315">
    <property type="entry name" value="Znf_B-box"/>
</dbReference>
<evidence type="ECO:0000256" key="5">
    <source>
        <dbReference type="SAM" id="MobiDB-lite"/>
    </source>
</evidence>
<feature type="compositionally biased region" description="Gly residues" evidence="5">
    <location>
        <begin position="221"/>
        <end position="231"/>
    </location>
</feature>
<feature type="compositionally biased region" description="Polar residues" evidence="5">
    <location>
        <begin position="390"/>
        <end position="409"/>
    </location>
</feature>
<dbReference type="InterPro" id="IPR049808">
    <property type="entry name" value="CONSTANS-like_Bbox1"/>
</dbReference>
<evidence type="ECO:0000313" key="7">
    <source>
        <dbReference type="EMBL" id="PON51896.1"/>
    </source>
</evidence>
<evidence type="ECO:0000256" key="2">
    <source>
        <dbReference type="ARBA" id="ARBA00022771"/>
    </source>
</evidence>
<evidence type="ECO:0000256" key="4">
    <source>
        <dbReference type="PROSITE-ProRule" id="PRU00024"/>
    </source>
</evidence>
<evidence type="ECO:0000256" key="3">
    <source>
        <dbReference type="ARBA" id="ARBA00022833"/>
    </source>
</evidence>
<feature type="domain" description="B box-type" evidence="6">
    <location>
        <begin position="52"/>
        <end position="99"/>
    </location>
</feature>
<dbReference type="OrthoDB" id="153872at2759"/>
<dbReference type="Proteomes" id="UP000237105">
    <property type="component" value="Unassembled WGS sequence"/>
</dbReference>
<feature type="region of interest" description="Disordered" evidence="5">
    <location>
        <begin position="219"/>
        <end position="246"/>
    </location>
</feature>
<evidence type="ECO:0000256" key="1">
    <source>
        <dbReference type="ARBA" id="ARBA00022723"/>
    </source>
</evidence>
<comment type="caution">
    <text evidence="7">The sequence shown here is derived from an EMBL/GenBank/DDBJ whole genome shotgun (WGS) entry which is preliminary data.</text>
</comment>
<dbReference type="PROSITE" id="PS50119">
    <property type="entry name" value="ZF_BBOX"/>
    <property type="match status" value="2"/>
</dbReference>
<proteinExistence type="predicted"/>
<name>A0A2P5BSX4_PARAD</name>
<dbReference type="EMBL" id="JXTB01000227">
    <property type="protein sequence ID" value="PON51896.1"/>
    <property type="molecule type" value="Genomic_DNA"/>
</dbReference>
<sequence length="524" mass="56756">MVSPRSRTGNSVPCDFCSEQVAVLYCRADSAKLCLFCDQHVHSANLLSRKHLRSQICDNCGSEPVSVRCSTENLVLCQDCDWDAHGSCSVSASHDRNSIEGFSGCPSALELASIWGFTLGDNKKPGRPDPPIQNWSGAHELGMPVESSWAFKYQSDGVSFQDLIVPSENGVAYPNTSCGEVVAKKMSGGGASCCGKKKQVMYRQLVELLKRDLVADEGGDFGDGGGGGGGVESLLPETPSRSGWQGDVEALGLGDGGGDDDDGVSGVLGDPAFTAVAAAQPSLQIRAPFTSLLMMPMRGDLKESDGIVDGDVGLWDTNPSGQTTQIWDFHLGRLRVHEEPEAAYGVNDAGFVIKNFGELMKEGSLTNTKMFRDIYQLNCPVAHEDITINNNSNNPTASQGPATSESNNLPIGRPSVGSAFSKTEESASKEMHFREQPFLVRSDKMKTAATSKAEMELLSQNRGNAMQRYKEKKKTRRLSKLPMVKSKTCCEGYRSSITFCKYFLCTFPSRQKCIIYVGSFFMLI</sequence>
<dbReference type="STRING" id="3476.A0A2P5BSX4"/>
<dbReference type="GO" id="GO:0008270">
    <property type="term" value="F:zinc ion binding"/>
    <property type="evidence" value="ECO:0007669"/>
    <property type="project" value="UniProtKB-KW"/>
</dbReference>
<keyword evidence="3" id="KW-0862">Zinc</keyword>
<protein>
    <submittedName>
        <fullName evidence="7">B-box-type zinc finger</fullName>
    </submittedName>
</protein>
<keyword evidence="1" id="KW-0479">Metal-binding</keyword>
<keyword evidence="2 4" id="KW-0863">Zinc-finger</keyword>
<feature type="domain" description="B box-type" evidence="6">
    <location>
        <begin position="9"/>
        <end position="56"/>
    </location>
</feature>
<evidence type="ECO:0000313" key="8">
    <source>
        <dbReference type="Proteomes" id="UP000237105"/>
    </source>
</evidence>
<organism evidence="7 8">
    <name type="scientific">Parasponia andersonii</name>
    <name type="common">Sponia andersonii</name>
    <dbReference type="NCBI Taxonomy" id="3476"/>
    <lineage>
        <taxon>Eukaryota</taxon>
        <taxon>Viridiplantae</taxon>
        <taxon>Streptophyta</taxon>
        <taxon>Embryophyta</taxon>
        <taxon>Tracheophyta</taxon>
        <taxon>Spermatophyta</taxon>
        <taxon>Magnoliopsida</taxon>
        <taxon>eudicotyledons</taxon>
        <taxon>Gunneridae</taxon>
        <taxon>Pentapetalae</taxon>
        <taxon>rosids</taxon>
        <taxon>fabids</taxon>
        <taxon>Rosales</taxon>
        <taxon>Cannabaceae</taxon>
        <taxon>Parasponia</taxon>
    </lineage>
</organism>
<dbReference type="PANTHER" id="PTHR31717:SF45">
    <property type="entry name" value="ZINC FINGER PROTEIN CONSTANS-LIKE 14-RELATED"/>
    <property type="match status" value="1"/>
</dbReference>
<dbReference type="AlphaFoldDB" id="A0A2P5BSX4"/>
<dbReference type="PANTHER" id="PTHR31717">
    <property type="entry name" value="ZINC FINGER PROTEIN CONSTANS-LIKE 10"/>
    <property type="match status" value="1"/>
</dbReference>
<reference evidence="8" key="1">
    <citation type="submission" date="2016-06" db="EMBL/GenBank/DDBJ databases">
        <title>Parallel loss of symbiosis genes in relatives of nitrogen-fixing non-legume Parasponia.</title>
        <authorList>
            <person name="Van Velzen R."/>
            <person name="Holmer R."/>
            <person name="Bu F."/>
            <person name="Rutten L."/>
            <person name="Van Zeijl A."/>
            <person name="Liu W."/>
            <person name="Santuari L."/>
            <person name="Cao Q."/>
            <person name="Sharma T."/>
            <person name="Shen D."/>
            <person name="Roswanjaya Y."/>
            <person name="Wardhani T."/>
            <person name="Kalhor M.S."/>
            <person name="Jansen J."/>
            <person name="Van den Hoogen J."/>
            <person name="Gungor B."/>
            <person name="Hartog M."/>
            <person name="Hontelez J."/>
            <person name="Verver J."/>
            <person name="Yang W.-C."/>
            <person name="Schijlen E."/>
            <person name="Repin R."/>
            <person name="Schilthuizen M."/>
            <person name="Schranz E."/>
            <person name="Heidstra R."/>
            <person name="Miyata K."/>
            <person name="Fedorova E."/>
            <person name="Kohlen W."/>
            <person name="Bisseling T."/>
            <person name="Smit S."/>
            <person name="Geurts R."/>
        </authorList>
    </citation>
    <scope>NUCLEOTIDE SEQUENCE [LARGE SCALE GENOMIC DNA]</scope>
    <source>
        <strain evidence="8">cv. WU1-14</strain>
    </source>
</reference>
<keyword evidence="8" id="KW-1185">Reference proteome</keyword>
<dbReference type="SMART" id="SM00336">
    <property type="entry name" value="BBOX"/>
    <property type="match status" value="2"/>
</dbReference>
<evidence type="ECO:0000259" key="6">
    <source>
        <dbReference type="PROSITE" id="PS50119"/>
    </source>
</evidence>
<dbReference type="CDD" id="cd19821">
    <property type="entry name" value="Bbox1_BBX-like"/>
    <property type="match status" value="1"/>
</dbReference>